<dbReference type="AlphaFoldDB" id="A0A2V2WDX1"/>
<dbReference type="VEuPathDB" id="TriTrypDB:ECC02_008353"/>
<dbReference type="VEuPathDB" id="TriTrypDB:C3747_124g80"/>
<reference evidence="1 2" key="1">
    <citation type="journal article" date="2018" name="Microb. Genom.">
        <title>Expanding an expanded genome: long-read sequencing of Trypanosoma cruzi.</title>
        <authorList>
            <person name="Berna L."/>
            <person name="Rodriguez M."/>
            <person name="Chiribao M.L."/>
            <person name="Parodi-Talice A."/>
            <person name="Pita S."/>
            <person name="Rijo G."/>
            <person name="Alvarez-Valin F."/>
            <person name="Robello C."/>
        </authorList>
    </citation>
    <scope>NUCLEOTIDE SEQUENCE [LARGE SCALE GENOMIC DNA]</scope>
    <source>
        <strain evidence="1 2">TCC</strain>
    </source>
</reference>
<organism evidence="1 2">
    <name type="scientific">Trypanosoma cruzi</name>
    <dbReference type="NCBI Taxonomy" id="5693"/>
    <lineage>
        <taxon>Eukaryota</taxon>
        <taxon>Discoba</taxon>
        <taxon>Euglenozoa</taxon>
        <taxon>Kinetoplastea</taxon>
        <taxon>Metakinetoplastina</taxon>
        <taxon>Trypanosomatida</taxon>
        <taxon>Trypanosomatidae</taxon>
        <taxon>Trypanosoma</taxon>
        <taxon>Schizotrypanum</taxon>
    </lineage>
</organism>
<dbReference type="VEuPathDB" id="TriTrypDB:TCSYLVIO_007146"/>
<proteinExistence type="predicted"/>
<dbReference type="VEuPathDB" id="TriTrypDB:TcG_09149"/>
<dbReference type="VEuPathDB" id="TriTrypDB:TCDM_07695"/>
<dbReference type="VEuPathDB" id="TriTrypDB:TcBrA4_0054370"/>
<comment type="caution">
    <text evidence="1">The sequence shown here is derived from an EMBL/GenBank/DDBJ whole genome shotgun (WGS) entry which is preliminary data.</text>
</comment>
<sequence length="154" mass="17148">MLLEPMSLQCIGEIPTNLQQVHSQSAGWLLPIASPCGRSVQAGMIVRFIDGSVRSCDSPEVDQAYVMDAFVVKPREWMGRGVTPTSTTLQLPASLRYVPNGKYKLCVKKFLPYRFGKASVFVDTPVRIEVTSLLAVKEYQVCVRACWLFFKAVS</sequence>
<evidence type="ECO:0000313" key="2">
    <source>
        <dbReference type="Proteomes" id="UP000246078"/>
    </source>
</evidence>
<dbReference type="VEuPathDB" id="TriTrypDB:C4B63_38g173"/>
<dbReference type="EMBL" id="PRFC01000124">
    <property type="protein sequence ID" value="PWV05819.1"/>
    <property type="molecule type" value="Genomic_DNA"/>
</dbReference>
<protein>
    <submittedName>
        <fullName evidence="1">Uncharacterized protein</fullName>
    </submittedName>
</protein>
<name>A0A2V2WDX1_TRYCR</name>
<accession>A0A2V2WDX1</accession>
<gene>
    <name evidence="1" type="ORF">C3747_124g80</name>
</gene>
<evidence type="ECO:0000313" key="1">
    <source>
        <dbReference type="EMBL" id="PWV05819.1"/>
    </source>
</evidence>
<dbReference type="VEuPathDB" id="TriTrypDB:BCY84_20039"/>
<dbReference type="VEuPathDB" id="TriTrypDB:TcYC6_0025880"/>
<dbReference type="VEuPathDB" id="TriTrypDB:TcCLB.503855.50"/>
<dbReference type="VEuPathDB" id="TriTrypDB:Tc_MARK_5871"/>
<dbReference type="VEuPathDB" id="TriTrypDB:TcCL_ESM08062"/>
<dbReference type="Proteomes" id="UP000246078">
    <property type="component" value="Unassembled WGS sequence"/>
</dbReference>